<keyword evidence="2" id="KW-1185">Reference proteome</keyword>
<dbReference type="OrthoDB" id="3192989at2759"/>
<dbReference type="Pfam" id="PF18758">
    <property type="entry name" value="KDZ"/>
    <property type="match status" value="1"/>
</dbReference>
<comment type="caution">
    <text evidence="1">The sequence shown here is derived from an EMBL/GenBank/DDBJ whole genome shotgun (WGS) entry which is preliminary data.</text>
</comment>
<reference evidence="1" key="1">
    <citation type="journal article" date="2020" name="Nat. Commun.">
        <title>Large-scale genome sequencing of mycorrhizal fungi provides insights into the early evolution of symbiotic traits.</title>
        <authorList>
            <person name="Miyauchi S."/>
            <person name="Kiss E."/>
            <person name="Kuo A."/>
            <person name="Drula E."/>
            <person name="Kohler A."/>
            <person name="Sanchez-Garcia M."/>
            <person name="Morin E."/>
            <person name="Andreopoulos B."/>
            <person name="Barry K.W."/>
            <person name="Bonito G."/>
            <person name="Buee M."/>
            <person name="Carver A."/>
            <person name="Chen C."/>
            <person name="Cichocki N."/>
            <person name="Clum A."/>
            <person name="Culley D."/>
            <person name="Crous P.W."/>
            <person name="Fauchery L."/>
            <person name="Girlanda M."/>
            <person name="Hayes R.D."/>
            <person name="Keri Z."/>
            <person name="LaButti K."/>
            <person name="Lipzen A."/>
            <person name="Lombard V."/>
            <person name="Magnuson J."/>
            <person name="Maillard F."/>
            <person name="Murat C."/>
            <person name="Nolan M."/>
            <person name="Ohm R.A."/>
            <person name="Pangilinan J."/>
            <person name="Pereira M.F."/>
            <person name="Perotto S."/>
            <person name="Peter M."/>
            <person name="Pfister S."/>
            <person name="Riley R."/>
            <person name="Sitrit Y."/>
            <person name="Stielow J.B."/>
            <person name="Szollosi G."/>
            <person name="Zifcakova L."/>
            <person name="Stursova M."/>
            <person name="Spatafora J.W."/>
            <person name="Tedersoo L."/>
            <person name="Vaario L.M."/>
            <person name="Yamada A."/>
            <person name="Yan M."/>
            <person name="Wang P."/>
            <person name="Xu J."/>
            <person name="Bruns T."/>
            <person name="Baldrian P."/>
            <person name="Vilgalys R."/>
            <person name="Dunand C."/>
            <person name="Henrissat B."/>
            <person name="Grigoriev I.V."/>
            <person name="Hibbett D."/>
            <person name="Nagy L.G."/>
            <person name="Martin F.M."/>
        </authorList>
    </citation>
    <scope>NUCLEOTIDE SEQUENCE</scope>
    <source>
        <strain evidence="1">UP504</strain>
    </source>
</reference>
<organism evidence="1 2">
    <name type="scientific">Hydnum rufescens UP504</name>
    <dbReference type="NCBI Taxonomy" id="1448309"/>
    <lineage>
        <taxon>Eukaryota</taxon>
        <taxon>Fungi</taxon>
        <taxon>Dikarya</taxon>
        <taxon>Basidiomycota</taxon>
        <taxon>Agaricomycotina</taxon>
        <taxon>Agaricomycetes</taxon>
        <taxon>Cantharellales</taxon>
        <taxon>Hydnaceae</taxon>
        <taxon>Hydnum</taxon>
    </lineage>
</organism>
<evidence type="ECO:0000313" key="2">
    <source>
        <dbReference type="Proteomes" id="UP000886523"/>
    </source>
</evidence>
<sequence length="111" mass="12304">DPGLGTRWVYFVDDQAYSMYLLKHMSQKDVSVLFAALDHANTKKSDGLQVTGIGAVVCAHHGLLFPNGIGDLQKGEQFCNMDYIMFSSLQAPNAPSKRYLLGGFQLHWPLT</sequence>
<dbReference type="AlphaFoldDB" id="A0A9P6AW74"/>
<proteinExistence type="predicted"/>
<accession>A0A9P6AW74</accession>
<feature type="non-terminal residue" evidence="1">
    <location>
        <position position="1"/>
    </location>
</feature>
<name>A0A9P6AW74_9AGAM</name>
<dbReference type="Proteomes" id="UP000886523">
    <property type="component" value="Unassembled WGS sequence"/>
</dbReference>
<gene>
    <name evidence="1" type="ORF">BS47DRAFT_1297145</name>
</gene>
<dbReference type="EMBL" id="MU128981">
    <property type="protein sequence ID" value="KAF9512807.1"/>
    <property type="molecule type" value="Genomic_DNA"/>
</dbReference>
<evidence type="ECO:0000313" key="1">
    <source>
        <dbReference type="EMBL" id="KAF9512807.1"/>
    </source>
</evidence>
<protein>
    <submittedName>
        <fullName evidence="1">Uncharacterized protein</fullName>
    </submittedName>
</protein>
<dbReference type="InterPro" id="IPR040521">
    <property type="entry name" value="KDZ"/>
</dbReference>